<dbReference type="EMBL" id="JWZT01005374">
    <property type="protein sequence ID" value="KII61174.1"/>
    <property type="molecule type" value="Genomic_DNA"/>
</dbReference>
<keyword evidence="2" id="KW-1185">Reference proteome</keyword>
<reference evidence="1 2" key="1">
    <citation type="journal article" date="2014" name="Genome Biol. Evol.">
        <title>The genome of the myxosporean Thelohanellus kitauei shows adaptations to nutrient acquisition within its fish host.</title>
        <authorList>
            <person name="Yang Y."/>
            <person name="Xiong J."/>
            <person name="Zhou Z."/>
            <person name="Huo F."/>
            <person name="Miao W."/>
            <person name="Ran C."/>
            <person name="Liu Y."/>
            <person name="Zhang J."/>
            <person name="Feng J."/>
            <person name="Wang M."/>
            <person name="Wang M."/>
            <person name="Wang L."/>
            <person name="Yao B."/>
        </authorList>
    </citation>
    <scope>NUCLEOTIDE SEQUENCE [LARGE SCALE GENOMIC DNA]</scope>
    <source>
        <strain evidence="1">Wuqing</strain>
    </source>
</reference>
<evidence type="ECO:0000313" key="1">
    <source>
        <dbReference type="EMBL" id="KII61174.1"/>
    </source>
</evidence>
<protein>
    <submittedName>
        <fullName evidence="1">Uncharacterized protein</fullName>
    </submittedName>
</protein>
<comment type="caution">
    <text evidence="1">The sequence shown here is derived from an EMBL/GenBank/DDBJ whole genome shotgun (WGS) entry which is preliminary data.</text>
</comment>
<sequence>MVAQPLNVPIFPPSIAPPVEHHPLFQPTTTRNIETGNSIPHPTRRYAPIHESVSINRLTKSHTIPIETYNMTEHNFTYEESNRQPNDSFVPVGIPNMTNIADGHPVNYVPANNYDMMSNINAHEPSYQYPYMNAPVPHSYVTERVDANYCLPRVAEHCPQASQSHFPEIYSFPTNTWRWR</sequence>
<name>A0A0C2MA26_THEKT</name>
<gene>
    <name evidence="1" type="ORF">RF11_11259</name>
</gene>
<evidence type="ECO:0000313" key="2">
    <source>
        <dbReference type="Proteomes" id="UP000031668"/>
    </source>
</evidence>
<proteinExistence type="predicted"/>
<dbReference type="Proteomes" id="UP000031668">
    <property type="component" value="Unassembled WGS sequence"/>
</dbReference>
<organism evidence="1 2">
    <name type="scientific">Thelohanellus kitauei</name>
    <name type="common">Myxosporean</name>
    <dbReference type="NCBI Taxonomy" id="669202"/>
    <lineage>
        <taxon>Eukaryota</taxon>
        <taxon>Metazoa</taxon>
        <taxon>Cnidaria</taxon>
        <taxon>Myxozoa</taxon>
        <taxon>Myxosporea</taxon>
        <taxon>Bivalvulida</taxon>
        <taxon>Platysporina</taxon>
        <taxon>Myxobolidae</taxon>
        <taxon>Thelohanellus</taxon>
    </lineage>
</organism>
<dbReference type="AlphaFoldDB" id="A0A0C2MA26"/>
<accession>A0A0C2MA26</accession>